<evidence type="ECO:0008006" key="3">
    <source>
        <dbReference type="Google" id="ProtNLM"/>
    </source>
</evidence>
<reference evidence="1 2" key="1">
    <citation type="submission" date="2022-11" db="EMBL/GenBank/DDBJ databases">
        <title>Nonomuraea corallina sp. nov., a new species of the genus Nonomuraea isolated from sea side sediment in Thai sea.</title>
        <authorList>
            <person name="Ngamcharungchit C."/>
            <person name="Matsumoto A."/>
            <person name="Suriyachadkun C."/>
            <person name="Panbangred W."/>
            <person name="Inahashi Y."/>
            <person name="Intra B."/>
        </authorList>
    </citation>
    <scope>NUCLEOTIDE SEQUENCE [LARGE SCALE GENOMIC DNA]</scope>
    <source>
        <strain evidence="1 2">DSM 43553</strain>
    </source>
</reference>
<organism evidence="1 2">
    <name type="scientific">Nonomuraea ferruginea</name>
    <dbReference type="NCBI Taxonomy" id="46174"/>
    <lineage>
        <taxon>Bacteria</taxon>
        <taxon>Bacillati</taxon>
        <taxon>Actinomycetota</taxon>
        <taxon>Actinomycetes</taxon>
        <taxon>Streptosporangiales</taxon>
        <taxon>Streptosporangiaceae</taxon>
        <taxon>Nonomuraea</taxon>
    </lineage>
</organism>
<proteinExistence type="predicted"/>
<dbReference type="RefSeq" id="WP_271277020.1">
    <property type="nucleotide sequence ID" value="NZ_BAABFD010000012.1"/>
</dbReference>
<name>A0ABT4SZ09_9ACTN</name>
<dbReference type="EMBL" id="JAPNUD010000043">
    <property type="protein sequence ID" value="MDA0642497.1"/>
    <property type="molecule type" value="Genomic_DNA"/>
</dbReference>
<accession>A0ABT4SZ09</accession>
<evidence type="ECO:0000313" key="2">
    <source>
        <dbReference type="Proteomes" id="UP001212498"/>
    </source>
</evidence>
<sequence length="294" mass="32882">MLTQEHEFLIELVRHRPSLVATLLAEVGLKVPAFKEARLESADLNDCRPTEYRADSVVAMVDDKRVFAVVLEVQRRYDRRKHWSWPVYLATLRARLKCPCVLLVFCPDAAEARRCATHIDMGHPGWILCPVVVGPEQVPMITDIARAIAEPELTALSAVVHGDGDEGLKVLQVLHDSQQHLPQEQRSYSDLVLALLPESVVTKFREIAVAVLDEIKHPWVRGWIAHGESLGEAKGEARGEAKAILMVLETRGLEVSDETRERILGCTDQETLEAWIHKAVTVRSVEELFVVSGA</sequence>
<evidence type="ECO:0000313" key="1">
    <source>
        <dbReference type="EMBL" id="MDA0642497.1"/>
    </source>
</evidence>
<comment type="caution">
    <text evidence="1">The sequence shown here is derived from an EMBL/GenBank/DDBJ whole genome shotgun (WGS) entry which is preliminary data.</text>
</comment>
<dbReference type="Proteomes" id="UP001212498">
    <property type="component" value="Unassembled WGS sequence"/>
</dbReference>
<dbReference type="PANTHER" id="PTHR34613">
    <property type="entry name" value="SLL0800 PROTEIN"/>
    <property type="match status" value="1"/>
</dbReference>
<gene>
    <name evidence="1" type="ORF">OUY24_17825</name>
</gene>
<dbReference type="PANTHER" id="PTHR34613:SF1">
    <property type="entry name" value="SLL6017 PROTEIN"/>
    <property type="match status" value="1"/>
</dbReference>
<keyword evidence="2" id="KW-1185">Reference proteome</keyword>
<protein>
    <recommendedName>
        <fullName evidence="3">Transposase YdaD</fullName>
    </recommendedName>
</protein>